<feature type="domain" description="HTH gntR-type" evidence="6">
    <location>
        <begin position="11"/>
        <end position="79"/>
    </location>
</feature>
<dbReference type="InterPro" id="IPR000524">
    <property type="entry name" value="Tscrpt_reg_HTH_GntR"/>
</dbReference>
<dbReference type="InterPro" id="IPR015424">
    <property type="entry name" value="PyrdxlP-dep_Trfase"/>
</dbReference>
<dbReference type="GO" id="GO:0003700">
    <property type="term" value="F:DNA-binding transcription factor activity"/>
    <property type="evidence" value="ECO:0007669"/>
    <property type="project" value="InterPro"/>
</dbReference>
<reference evidence="8" key="1">
    <citation type="submission" date="2016-10" db="EMBL/GenBank/DDBJ databases">
        <authorList>
            <person name="Varghese N."/>
            <person name="Submissions S."/>
        </authorList>
    </citation>
    <scope>NUCLEOTIDE SEQUENCE [LARGE SCALE GENOMIC DNA]</scope>
    <source>
        <strain evidence="8">LMG 2223</strain>
    </source>
</reference>
<evidence type="ECO:0000259" key="6">
    <source>
        <dbReference type="PROSITE" id="PS50949"/>
    </source>
</evidence>
<proteinExistence type="inferred from homology"/>
<dbReference type="PANTHER" id="PTHR46577:SF2">
    <property type="entry name" value="TRANSCRIPTIONAL REGULATORY PROTEIN"/>
    <property type="match status" value="1"/>
</dbReference>
<dbReference type="SMART" id="SM00345">
    <property type="entry name" value="HTH_GNTR"/>
    <property type="match status" value="1"/>
</dbReference>
<dbReference type="Pfam" id="PF00155">
    <property type="entry name" value="Aminotran_1_2"/>
    <property type="match status" value="1"/>
</dbReference>
<evidence type="ECO:0000313" key="8">
    <source>
        <dbReference type="Proteomes" id="UP000198600"/>
    </source>
</evidence>
<dbReference type="STRING" id="46679.SAMN05216202_0868"/>
<evidence type="ECO:0000256" key="4">
    <source>
        <dbReference type="ARBA" id="ARBA00023125"/>
    </source>
</evidence>
<dbReference type="Gene3D" id="1.10.10.10">
    <property type="entry name" value="Winged helix-like DNA-binding domain superfamily/Winged helix DNA-binding domain"/>
    <property type="match status" value="1"/>
</dbReference>
<evidence type="ECO:0000256" key="2">
    <source>
        <dbReference type="ARBA" id="ARBA00022898"/>
    </source>
</evidence>
<keyword evidence="5" id="KW-0804">Transcription</keyword>
<dbReference type="GO" id="GO:0003677">
    <property type="term" value="F:DNA binding"/>
    <property type="evidence" value="ECO:0007669"/>
    <property type="project" value="UniProtKB-KW"/>
</dbReference>
<keyword evidence="8" id="KW-1185">Reference proteome</keyword>
<evidence type="ECO:0000256" key="3">
    <source>
        <dbReference type="ARBA" id="ARBA00023015"/>
    </source>
</evidence>
<name>A0A1H2M1L9_9PSED</name>
<dbReference type="SUPFAM" id="SSF46785">
    <property type="entry name" value="Winged helix' DNA-binding domain"/>
    <property type="match status" value="1"/>
</dbReference>
<dbReference type="InterPro" id="IPR015421">
    <property type="entry name" value="PyrdxlP-dep_Trfase_major"/>
</dbReference>
<dbReference type="InterPro" id="IPR036388">
    <property type="entry name" value="WH-like_DNA-bd_sf"/>
</dbReference>
<dbReference type="EMBL" id="LT629802">
    <property type="protein sequence ID" value="SDU87120.1"/>
    <property type="molecule type" value="Genomic_DNA"/>
</dbReference>
<dbReference type="InterPro" id="IPR004839">
    <property type="entry name" value="Aminotransferase_I/II_large"/>
</dbReference>
<dbReference type="InterPro" id="IPR015422">
    <property type="entry name" value="PyrdxlP-dep_Trfase_small"/>
</dbReference>
<dbReference type="GO" id="GO:0030170">
    <property type="term" value="F:pyridoxal phosphate binding"/>
    <property type="evidence" value="ECO:0007669"/>
    <property type="project" value="InterPro"/>
</dbReference>
<dbReference type="Gene3D" id="3.40.640.10">
    <property type="entry name" value="Type I PLP-dependent aspartate aminotransferase-like (Major domain)"/>
    <property type="match status" value="1"/>
</dbReference>
<keyword evidence="2" id="KW-0663">Pyridoxal phosphate</keyword>
<dbReference type="RefSeq" id="WP_090221375.1">
    <property type="nucleotide sequence ID" value="NZ_LS483433.1"/>
</dbReference>
<dbReference type="PANTHER" id="PTHR46577">
    <property type="entry name" value="HTH-TYPE TRANSCRIPTIONAL REGULATORY PROTEIN GABR"/>
    <property type="match status" value="1"/>
</dbReference>
<dbReference type="Proteomes" id="UP000198600">
    <property type="component" value="Chromosome I"/>
</dbReference>
<dbReference type="CDD" id="cd00609">
    <property type="entry name" value="AAT_like"/>
    <property type="match status" value="1"/>
</dbReference>
<dbReference type="AlphaFoldDB" id="A0A1H2M1L9"/>
<dbReference type="InterPro" id="IPR036390">
    <property type="entry name" value="WH_DNA-bd_sf"/>
</dbReference>
<organism evidence="7 8">
    <name type="scientific">Pseudomonas mucidolens</name>
    <dbReference type="NCBI Taxonomy" id="46679"/>
    <lineage>
        <taxon>Bacteria</taxon>
        <taxon>Pseudomonadati</taxon>
        <taxon>Pseudomonadota</taxon>
        <taxon>Gammaproteobacteria</taxon>
        <taxon>Pseudomonadales</taxon>
        <taxon>Pseudomonadaceae</taxon>
        <taxon>Pseudomonas</taxon>
    </lineage>
</organism>
<accession>A0A1H2M1L9</accession>
<dbReference type="Gene3D" id="3.90.1150.10">
    <property type="entry name" value="Aspartate Aminotransferase, domain 1"/>
    <property type="match status" value="1"/>
</dbReference>
<evidence type="ECO:0000313" key="7">
    <source>
        <dbReference type="EMBL" id="SDU87120.1"/>
    </source>
</evidence>
<dbReference type="PROSITE" id="PS50949">
    <property type="entry name" value="HTH_GNTR"/>
    <property type="match status" value="1"/>
</dbReference>
<evidence type="ECO:0000256" key="5">
    <source>
        <dbReference type="ARBA" id="ARBA00023163"/>
    </source>
</evidence>
<comment type="similarity">
    <text evidence="1">In the C-terminal section; belongs to the class-I pyridoxal-phosphate-dependent aminotransferase family.</text>
</comment>
<protein>
    <submittedName>
        <fullName evidence="7">Transcriptional regulator, GntR family</fullName>
    </submittedName>
</protein>
<keyword evidence="4" id="KW-0238">DNA-binding</keyword>
<dbReference type="SUPFAM" id="SSF53383">
    <property type="entry name" value="PLP-dependent transferases"/>
    <property type="match status" value="1"/>
</dbReference>
<evidence type="ECO:0000256" key="1">
    <source>
        <dbReference type="ARBA" id="ARBA00005384"/>
    </source>
</evidence>
<sequence>MDLEINRQALIPVVQQIVSAVAEWIRESGVSPGTRLPSIRQLAHDNLLSQSSVIEAFERMVADGLLASRHGSVFFVAAQPPADSPATECQWHEGAEQDWGAFTDGPLGELKLGCGWLPDSWRENDDISYAIREITRTDIAGVFNYSTPLGLPVLREQLFKRLTQIQVAASADRILTTQGASHAHDLLIRTLLKAGDTVVIESPGYANLYRLLAFHGVKLLEVPRTRSGPDLQALEALLAIHHPRCLFINSLYHNPTGTSLSLAVAERLLHLARTRDFLIIEEDVYGDLQHASCTRLAALSHDERVIYVASFSKTLSSALRVGYLTASAAIIAQLVKVKTLTGMGTSRFAEAVVATLLANGTYRKWVQRLRRRLSAEMAATLQVLEDEEWEVFAVPAGGMFLWARPGVGDRSQLPAQARRCGVLLSSGSLFSPTGEHSDWQRINVAYAGDRRAQALFKAMGPSGSTSTSLKTTKM</sequence>
<dbReference type="InterPro" id="IPR051446">
    <property type="entry name" value="HTH_trans_reg/aminotransferase"/>
</dbReference>
<gene>
    <name evidence="7" type="ORF">SAMN05216202_0868</name>
</gene>
<dbReference type="Pfam" id="PF00392">
    <property type="entry name" value="GntR"/>
    <property type="match status" value="1"/>
</dbReference>
<keyword evidence="3" id="KW-0805">Transcription regulation</keyword>
<dbReference type="OrthoDB" id="9802328at2"/>